<protein>
    <submittedName>
        <fullName evidence="2">Uncharacterized protein</fullName>
    </submittedName>
</protein>
<keyword evidence="1" id="KW-0812">Transmembrane</keyword>
<name>A0A1I0ZTR9_9BACI</name>
<dbReference type="STRING" id="237679.SAMN04488072_11363"/>
<dbReference type="RefSeq" id="WP_090240098.1">
    <property type="nucleotide sequence ID" value="NZ_FOJW01000013.1"/>
</dbReference>
<evidence type="ECO:0000313" key="2">
    <source>
        <dbReference type="EMBL" id="SFB28921.1"/>
    </source>
</evidence>
<evidence type="ECO:0000313" key="3">
    <source>
        <dbReference type="Proteomes" id="UP000198642"/>
    </source>
</evidence>
<reference evidence="2 3" key="1">
    <citation type="submission" date="2016-10" db="EMBL/GenBank/DDBJ databases">
        <authorList>
            <person name="de Groot N.N."/>
        </authorList>
    </citation>
    <scope>NUCLEOTIDE SEQUENCE [LARGE SCALE GENOMIC DNA]</scope>
    <source>
        <strain evidence="2 3">CGMCC 1.3702</strain>
    </source>
</reference>
<keyword evidence="1" id="KW-1133">Transmembrane helix</keyword>
<gene>
    <name evidence="2" type="ORF">SAMN04488072_11363</name>
</gene>
<evidence type="ECO:0000256" key="1">
    <source>
        <dbReference type="SAM" id="Phobius"/>
    </source>
</evidence>
<dbReference type="EMBL" id="FOJW01000013">
    <property type="protein sequence ID" value="SFB28921.1"/>
    <property type="molecule type" value="Genomic_DNA"/>
</dbReference>
<organism evidence="2 3">
    <name type="scientific">Lentibacillus halodurans</name>
    <dbReference type="NCBI Taxonomy" id="237679"/>
    <lineage>
        <taxon>Bacteria</taxon>
        <taxon>Bacillati</taxon>
        <taxon>Bacillota</taxon>
        <taxon>Bacilli</taxon>
        <taxon>Bacillales</taxon>
        <taxon>Bacillaceae</taxon>
        <taxon>Lentibacillus</taxon>
    </lineage>
</organism>
<keyword evidence="3" id="KW-1185">Reference proteome</keyword>
<feature type="transmembrane region" description="Helical" evidence="1">
    <location>
        <begin position="12"/>
        <end position="35"/>
    </location>
</feature>
<accession>A0A1I0ZTR9</accession>
<proteinExistence type="predicted"/>
<dbReference type="AlphaFoldDB" id="A0A1I0ZTR9"/>
<keyword evidence="1" id="KW-0472">Membrane</keyword>
<sequence length="185" mass="21226">MAKRKRFRMGWFGWTFTSVITVTLIASAVFFFNLFDLGPMTLFNSDDQATEADDMSEEDVEHLEEVRGTVGQKNQDIGQFVSDTHDFYNETTGYGGISSLDWDEQRKEANAILEILDEELPDVEDGALQEDLEHIQELANAVMNEEDSSRVRSLHRIFHDLDIALNDYNTYDKIWNATETLNTTN</sequence>
<dbReference type="OrthoDB" id="2087420at2"/>
<dbReference type="Proteomes" id="UP000198642">
    <property type="component" value="Unassembled WGS sequence"/>
</dbReference>